<dbReference type="Proteomes" id="UP000078516">
    <property type="component" value="Unassembled WGS sequence"/>
</dbReference>
<gene>
    <name evidence="3" type="ORF">A6E74_08210</name>
    <name evidence="2" type="ORF">ETH01_19240</name>
</gene>
<organism evidence="3 4">
    <name type="scientific">Enterococcus thailandicus</name>
    <dbReference type="NCBI Taxonomy" id="417368"/>
    <lineage>
        <taxon>Bacteria</taxon>
        <taxon>Bacillati</taxon>
        <taxon>Bacillota</taxon>
        <taxon>Bacilli</taxon>
        <taxon>Lactobacillales</taxon>
        <taxon>Enterococcaceae</taxon>
        <taxon>Enterococcus</taxon>
    </lineage>
</organism>
<dbReference type="PATRIC" id="fig|417368.6.peg.728"/>
<dbReference type="AlphaFoldDB" id="A0A179EQE2"/>
<dbReference type="PANTHER" id="PTHR34351">
    <property type="entry name" value="SLR1927 PROTEIN-RELATED"/>
    <property type="match status" value="1"/>
</dbReference>
<keyword evidence="1" id="KW-0812">Transmembrane</keyword>
<evidence type="ECO:0000256" key="1">
    <source>
        <dbReference type="SAM" id="Phobius"/>
    </source>
</evidence>
<sequence length="355" mass="42264">MKKYWNYLINSSIFLIYFLFLLFTLLFNQQFGWFLVILFTLYITFSWLSLSRRLSKIKLVLTVPTLVYRDNSITVNVRIAKSQVPTLFLPRLTLHFPEEFIPEAQTFLMISKKEQQQSVIWTPQQRGIFETISVQFIAYDYLGLFRKSKTKQIIFTPLVLPNNTLPEAQKLARFLTRKQQKNNFLPSQNLAGIREHRQGDSLKQIDWKRSAYYQQWLSREYEPAVQQTDLICFFWGTATNFEKMLDLYFSFLASYYQKTYPNQLIFAKQKYQGTQLSPAFFAQLRALDDYLQQPDLSVRDFKEILLFVPELSLAVHEQLSSWRKQAINVIVIYFENNQLFIQDESQRKFPLKKLS</sequence>
<proteinExistence type="predicted"/>
<reference evidence="2 5" key="2">
    <citation type="submission" date="2019-07" db="EMBL/GenBank/DDBJ databases">
        <title>Whole genome shotgun sequence of Enterococcus thailandicus NBRC 101867.</title>
        <authorList>
            <person name="Hosoyama A."/>
            <person name="Uohara A."/>
            <person name="Ohji S."/>
            <person name="Ichikawa N."/>
        </authorList>
    </citation>
    <scope>NUCLEOTIDE SEQUENCE [LARGE SCALE GENOMIC DNA]</scope>
    <source>
        <strain evidence="2 5">NBRC 101867</strain>
    </source>
</reference>
<dbReference type="RefSeq" id="WP_067483965.1">
    <property type="nucleotide sequence ID" value="NZ_BJUG01000010.1"/>
</dbReference>
<keyword evidence="4" id="KW-1185">Reference proteome</keyword>
<keyword evidence="1" id="KW-0472">Membrane</keyword>
<feature type="transmembrane region" description="Helical" evidence="1">
    <location>
        <begin position="7"/>
        <end position="27"/>
    </location>
</feature>
<evidence type="ECO:0000313" key="3">
    <source>
        <dbReference type="EMBL" id="OAQ55468.1"/>
    </source>
</evidence>
<feature type="transmembrane region" description="Helical" evidence="1">
    <location>
        <begin position="33"/>
        <end position="50"/>
    </location>
</feature>
<dbReference type="EMBL" id="LWMN01000013">
    <property type="protein sequence ID" value="OAQ55468.1"/>
    <property type="molecule type" value="Genomic_DNA"/>
</dbReference>
<comment type="caution">
    <text evidence="3">The sequence shown here is derived from an EMBL/GenBank/DDBJ whole genome shotgun (WGS) entry which is preliminary data.</text>
</comment>
<dbReference type="Proteomes" id="UP000321361">
    <property type="component" value="Unassembled WGS sequence"/>
</dbReference>
<dbReference type="OrthoDB" id="9778037at2"/>
<evidence type="ECO:0000313" key="5">
    <source>
        <dbReference type="Proteomes" id="UP000321361"/>
    </source>
</evidence>
<dbReference type="GeneID" id="77486706"/>
<evidence type="ECO:0000313" key="4">
    <source>
        <dbReference type="Proteomes" id="UP000078516"/>
    </source>
</evidence>
<dbReference type="PANTHER" id="PTHR34351:SF2">
    <property type="entry name" value="DUF58 DOMAIN-CONTAINING PROTEIN"/>
    <property type="match status" value="1"/>
</dbReference>
<keyword evidence="1" id="KW-1133">Transmembrane helix</keyword>
<protein>
    <submittedName>
        <fullName evidence="3">Uncharacterized protein</fullName>
    </submittedName>
</protein>
<dbReference type="EMBL" id="BJUG01000010">
    <property type="protein sequence ID" value="GEK37637.1"/>
    <property type="molecule type" value="Genomic_DNA"/>
</dbReference>
<name>A0A179EQE2_ENTTH</name>
<evidence type="ECO:0000313" key="2">
    <source>
        <dbReference type="EMBL" id="GEK37637.1"/>
    </source>
</evidence>
<reference evidence="3 4" key="1">
    <citation type="submission" date="2016-04" db="EMBL/GenBank/DDBJ databases">
        <title>Draft genome of an Enterococcus thailandicus strain isolated from bovine feces.</title>
        <authorList>
            <person name="Beukers A.G."/>
            <person name="Zaheer R."/>
            <person name="Goji N."/>
            <person name="Cook S.R."/>
            <person name="Amoako K."/>
            <person name="Chaves A.V."/>
            <person name="Ward M.P."/>
            <person name="Mcallister T.A."/>
        </authorList>
    </citation>
    <scope>NUCLEOTIDE SEQUENCE [LARGE SCALE GENOMIC DNA]</scope>
    <source>
        <strain evidence="3 4">F0711D 46</strain>
    </source>
</reference>
<accession>A0A179EQE2</accession>